<evidence type="ECO:0000313" key="9">
    <source>
        <dbReference type="EMBL" id="WVZ85093.1"/>
    </source>
</evidence>
<dbReference type="Gene3D" id="3.30.200.20">
    <property type="entry name" value="Phosphorylase Kinase, domain 1"/>
    <property type="match status" value="1"/>
</dbReference>
<dbReference type="EMBL" id="CP144751">
    <property type="protein sequence ID" value="WVZ85093.1"/>
    <property type="molecule type" value="Genomic_DNA"/>
</dbReference>
<dbReference type="PANTHER" id="PTHR27008">
    <property type="entry name" value="OS04G0122200 PROTEIN"/>
    <property type="match status" value="1"/>
</dbReference>
<dbReference type="Gene3D" id="1.10.510.10">
    <property type="entry name" value="Transferase(Phosphotransferase) domain 1"/>
    <property type="match status" value="1"/>
</dbReference>
<keyword evidence="3 7" id="KW-0812">Transmembrane</keyword>
<keyword evidence="10" id="KW-1185">Reference proteome</keyword>
<keyword evidence="4" id="KW-0677">Repeat</keyword>
<keyword evidence="6 7" id="KW-0472">Membrane</keyword>
<evidence type="ECO:0000256" key="3">
    <source>
        <dbReference type="ARBA" id="ARBA00022692"/>
    </source>
</evidence>
<evidence type="ECO:0000256" key="1">
    <source>
        <dbReference type="ARBA" id="ARBA00004370"/>
    </source>
</evidence>
<sequence length="343" mass="38058">MVAYPITLQHLHPCSIIPLNSSKHKKSLAPKVTIPFISMVAFVMVIFGLLLSRRKQNSASISLPSFGSKFPKVSCSDIAKATKGLSTSNLIGKGRYSSVYQGKLFHERIVAINVFNMDRKGANKSFIAECNALRNMRHRNLVAILIACSILIYEFMPRGDLHALLYMNRDGTDNEAPSCGITLAQRLSIVVDVANALEYLHHNNQPSKILLDDNMTAHVGDFGLARFKADSTSSFIVRGTIGYVAPGSAHCHNPALFEVPLLNFWTKLSCLLFAEGATGGDSSNAGDVYSFGIVLLELFLRKWPTDDMFNDGWNIVKKVETNFPDRILWIVDPELLEEQHDFP</sequence>
<dbReference type="GO" id="GO:0016020">
    <property type="term" value="C:membrane"/>
    <property type="evidence" value="ECO:0007669"/>
    <property type="project" value="UniProtKB-SubCell"/>
</dbReference>
<dbReference type="GO" id="GO:0004672">
    <property type="term" value="F:protein kinase activity"/>
    <property type="evidence" value="ECO:0007669"/>
    <property type="project" value="InterPro"/>
</dbReference>
<evidence type="ECO:0000256" key="4">
    <source>
        <dbReference type="ARBA" id="ARBA00022737"/>
    </source>
</evidence>
<dbReference type="PANTHER" id="PTHR27008:SF537">
    <property type="entry name" value="OS11G0173432 PROTEIN"/>
    <property type="match status" value="1"/>
</dbReference>
<evidence type="ECO:0000256" key="5">
    <source>
        <dbReference type="ARBA" id="ARBA00022989"/>
    </source>
</evidence>
<dbReference type="InterPro" id="IPR011009">
    <property type="entry name" value="Kinase-like_dom_sf"/>
</dbReference>
<evidence type="ECO:0000313" key="10">
    <source>
        <dbReference type="Proteomes" id="UP001341281"/>
    </source>
</evidence>
<dbReference type="GO" id="GO:0005524">
    <property type="term" value="F:ATP binding"/>
    <property type="evidence" value="ECO:0007669"/>
    <property type="project" value="InterPro"/>
</dbReference>
<dbReference type="InterPro" id="IPR000719">
    <property type="entry name" value="Prot_kinase_dom"/>
</dbReference>
<dbReference type="AlphaFoldDB" id="A0AAQ3X425"/>
<protein>
    <recommendedName>
        <fullName evidence="8">Protein kinase domain-containing protein</fullName>
    </recommendedName>
</protein>
<reference evidence="9 10" key="1">
    <citation type="submission" date="2024-02" db="EMBL/GenBank/DDBJ databases">
        <title>High-quality chromosome-scale genome assembly of Pensacola bahiagrass (Paspalum notatum Flugge var. saurae).</title>
        <authorList>
            <person name="Vega J.M."/>
            <person name="Podio M."/>
            <person name="Orjuela J."/>
            <person name="Siena L.A."/>
            <person name="Pessino S.C."/>
            <person name="Combes M.C."/>
            <person name="Mariac C."/>
            <person name="Albertini E."/>
            <person name="Pupilli F."/>
            <person name="Ortiz J.P.A."/>
            <person name="Leblanc O."/>
        </authorList>
    </citation>
    <scope>NUCLEOTIDE SEQUENCE [LARGE SCALE GENOMIC DNA]</scope>
    <source>
        <strain evidence="9">R1</strain>
        <tissue evidence="9">Leaf</tissue>
    </source>
</reference>
<comment type="subcellular location">
    <subcellularLocation>
        <location evidence="1">Membrane</location>
    </subcellularLocation>
</comment>
<gene>
    <name evidence="9" type="ORF">U9M48_032050</name>
</gene>
<keyword evidence="5 7" id="KW-1133">Transmembrane helix</keyword>
<accession>A0AAQ3X425</accession>
<feature type="domain" description="Protein kinase" evidence="8">
    <location>
        <begin position="85"/>
        <end position="343"/>
    </location>
</feature>
<dbReference type="InterPro" id="IPR051809">
    <property type="entry name" value="Plant_receptor-like_S/T_kinase"/>
</dbReference>
<dbReference type="SUPFAM" id="SSF56112">
    <property type="entry name" value="Protein kinase-like (PK-like)"/>
    <property type="match status" value="1"/>
</dbReference>
<dbReference type="InterPro" id="IPR001245">
    <property type="entry name" value="Ser-Thr/Tyr_kinase_cat_dom"/>
</dbReference>
<evidence type="ECO:0000256" key="7">
    <source>
        <dbReference type="SAM" id="Phobius"/>
    </source>
</evidence>
<keyword evidence="2" id="KW-0433">Leucine-rich repeat</keyword>
<dbReference type="Pfam" id="PF07714">
    <property type="entry name" value="PK_Tyr_Ser-Thr"/>
    <property type="match status" value="1"/>
</dbReference>
<proteinExistence type="predicted"/>
<dbReference type="PROSITE" id="PS50011">
    <property type="entry name" value="PROTEIN_KINASE_DOM"/>
    <property type="match status" value="1"/>
</dbReference>
<name>A0AAQ3X425_PASNO</name>
<feature type="transmembrane region" description="Helical" evidence="7">
    <location>
        <begin position="140"/>
        <end position="156"/>
    </location>
</feature>
<feature type="transmembrane region" description="Helical" evidence="7">
    <location>
        <begin position="32"/>
        <end position="51"/>
    </location>
</feature>
<organism evidence="9 10">
    <name type="scientific">Paspalum notatum var. saurae</name>
    <dbReference type="NCBI Taxonomy" id="547442"/>
    <lineage>
        <taxon>Eukaryota</taxon>
        <taxon>Viridiplantae</taxon>
        <taxon>Streptophyta</taxon>
        <taxon>Embryophyta</taxon>
        <taxon>Tracheophyta</taxon>
        <taxon>Spermatophyta</taxon>
        <taxon>Magnoliopsida</taxon>
        <taxon>Liliopsida</taxon>
        <taxon>Poales</taxon>
        <taxon>Poaceae</taxon>
        <taxon>PACMAD clade</taxon>
        <taxon>Panicoideae</taxon>
        <taxon>Andropogonodae</taxon>
        <taxon>Paspaleae</taxon>
        <taxon>Paspalinae</taxon>
        <taxon>Paspalum</taxon>
    </lineage>
</organism>
<evidence type="ECO:0000259" key="8">
    <source>
        <dbReference type="PROSITE" id="PS50011"/>
    </source>
</evidence>
<evidence type="ECO:0000256" key="2">
    <source>
        <dbReference type="ARBA" id="ARBA00022614"/>
    </source>
</evidence>
<dbReference type="Proteomes" id="UP001341281">
    <property type="component" value="Chromosome 07"/>
</dbReference>
<evidence type="ECO:0000256" key="6">
    <source>
        <dbReference type="ARBA" id="ARBA00023136"/>
    </source>
</evidence>